<feature type="active site" description="Nucleophile" evidence="4">
    <location>
        <position position="255"/>
    </location>
</feature>
<feature type="domain" description="Beta-galactosidase 1-like first all-beta" evidence="8">
    <location>
        <begin position="405"/>
        <end position="527"/>
    </location>
</feature>
<dbReference type="InterPro" id="IPR019801">
    <property type="entry name" value="Glyco_hydro_35_CS"/>
</dbReference>
<dbReference type="Gene3D" id="2.60.120.260">
    <property type="entry name" value="Galactose-binding domain-like"/>
    <property type="match status" value="2"/>
</dbReference>
<reference evidence="10" key="1">
    <citation type="submission" date="2020-06" db="EMBL/GenBank/DDBJ databases">
        <authorList>
            <consortium name="Plant Systems Biology data submission"/>
        </authorList>
    </citation>
    <scope>NUCLEOTIDE SEQUENCE</scope>
    <source>
        <strain evidence="10">D6</strain>
    </source>
</reference>
<evidence type="ECO:0000259" key="9">
    <source>
        <dbReference type="Pfam" id="PF21467"/>
    </source>
</evidence>
<comment type="similarity">
    <text evidence="1 6">Belongs to the glycosyl hydrolase 35 family.</text>
</comment>
<dbReference type="InterPro" id="IPR031330">
    <property type="entry name" value="Gly_Hdrlase_35_cat"/>
</dbReference>
<sequence>MVKKRVQLVLQDGDLFLQTSHFDDDALRTSETSMAPFRLLAGAMHYFRIPPEYWEDRIIKCRDMGCNAIETYVAWNVHEPEPDQWTFEGFADIVRFVKLVEKHSLYMIVRVSPYICAEWDNGGMPYWLLRDRNVRLRSRHPTFQKAAKNFYNVVISKLKPFFATNGGPILAGQLENEYGCTNNDSEYLQAHYRYLRDDLGVDIPLFNGIWAEDRFLKAGKCEGTIVALNFNDGAADKFSWLEAATSSSNPRVCTEFWVGWFSAWGGHRYKPRESPETIATRFDELLSAKGHAILYLFHGGTNFGMRNGANIRADYCQFTITSYDYEAPLNEAGQITPYYAALQEVAKNHGHEPMPTPSVDVDVGSILPVPPPKSYPTIQVTSQALLLDQLQRPGYQSKVIASPYPLSMEECHQAYGYLLYRTHIPGPTPPSEGGNTTETLSINELRDRAHVFLDGSYLETLERTAGRCVAQTSNRFQVPPEGCQVDILVENQGRCNFPPFTQDFKGITENVFLGDCFVLSNWDHFPLSFSPEQLGALEWSPVGSGTVPQKNQPCFFRATWDLPTVPLQDTYIFLPQWQKGVVLVNGFNLGRYWNKGPQLSLYCPATVLVQGSNEIIIFEEEAPGSAIRFIDALEMKS</sequence>
<dbReference type="InterPro" id="IPR008979">
    <property type="entry name" value="Galactose-bd-like_sf"/>
</dbReference>
<evidence type="ECO:0000256" key="5">
    <source>
        <dbReference type="RuleBase" id="RU000675"/>
    </source>
</evidence>
<dbReference type="InterPro" id="IPR026283">
    <property type="entry name" value="B-gal_1-like"/>
</dbReference>
<dbReference type="PRINTS" id="PR00742">
    <property type="entry name" value="GLHYDRLASE35"/>
</dbReference>
<dbReference type="EMBL" id="CAICTM010000374">
    <property type="protein sequence ID" value="CAB9509103.1"/>
    <property type="molecule type" value="Genomic_DNA"/>
</dbReference>
<dbReference type="Pfam" id="PF21317">
    <property type="entry name" value="BetaGal_ABD_1"/>
    <property type="match status" value="1"/>
</dbReference>
<dbReference type="InterPro" id="IPR048913">
    <property type="entry name" value="BetaGal_gal-bd"/>
</dbReference>
<dbReference type="Proteomes" id="UP001153069">
    <property type="component" value="Unassembled WGS sequence"/>
</dbReference>
<evidence type="ECO:0000256" key="3">
    <source>
        <dbReference type="ARBA" id="ARBA00023295"/>
    </source>
</evidence>
<dbReference type="PIRSF" id="PIRSF006336">
    <property type="entry name" value="B-gal"/>
    <property type="match status" value="1"/>
</dbReference>
<feature type="domain" description="Beta-galactosidase galactose-binding" evidence="9">
    <location>
        <begin position="553"/>
        <end position="613"/>
    </location>
</feature>
<evidence type="ECO:0000259" key="8">
    <source>
        <dbReference type="Pfam" id="PF21317"/>
    </source>
</evidence>
<accession>A0A9N8DU82</accession>
<dbReference type="Pfam" id="PF21467">
    <property type="entry name" value="BetaGal_gal-bd"/>
    <property type="match status" value="1"/>
</dbReference>
<dbReference type="PANTHER" id="PTHR23421">
    <property type="entry name" value="BETA-GALACTOSIDASE RELATED"/>
    <property type="match status" value="1"/>
</dbReference>
<evidence type="ECO:0000313" key="10">
    <source>
        <dbReference type="EMBL" id="CAB9509103.1"/>
    </source>
</evidence>
<evidence type="ECO:0000256" key="2">
    <source>
        <dbReference type="ARBA" id="ARBA00022801"/>
    </source>
</evidence>
<dbReference type="SUPFAM" id="SSF51445">
    <property type="entry name" value="(Trans)glycosidases"/>
    <property type="match status" value="1"/>
</dbReference>
<dbReference type="InterPro" id="IPR048912">
    <property type="entry name" value="BetaGal1-like_ABD1"/>
</dbReference>
<keyword evidence="2 5" id="KW-0378">Hydrolase</keyword>
<dbReference type="Gene3D" id="3.20.20.80">
    <property type="entry name" value="Glycosidases"/>
    <property type="match status" value="1"/>
</dbReference>
<evidence type="ECO:0000256" key="4">
    <source>
        <dbReference type="PIRSR" id="PIRSR006336-1"/>
    </source>
</evidence>
<dbReference type="GO" id="GO:0005975">
    <property type="term" value="P:carbohydrate metabolic process"/>
    <property type="evidence" value="ECO:0007669"/>
    <property type="project" value="InterPro"/>
</dbReference>
<dbReference type="AlphaFoldDB" id="A0A9N8DU82"/>
<dbReference type="SUPFAM" id="SSF49785">
    <property type="entry name" value="Galactose-binding domain-like"/>
    <property type="match status" value="1"/>
</dbReference>
<evidence type="ECO:0000256" key="6">
    <source>
        <dbReference type="RuleBase" id="RU003679"/>
    </source>
</evidence>
<proteinExistence type="inferred from homology"/>
<dbReference type="OrthoDB" id="1657402at2759"/>
<name>A0A9N8DU82_9STRA</name>
<organism evidence="10 11">
    <name type="scientific">Seminavis robusta</name>
    <dbReference type="NCBI Taxonomy" id="568900"/>
    <lineage>
        <taxon>Eukaryota</taxon>
        <taxon>Sar</taxon>
        <taxon>Stramenopiles</taxon>
        <taxon>Ochrophyta</taxon>
        <taxon>Bacillariophyta</taxon>
        <taxon>Bacillariophyceae</taxon>
        <taxon>Bacillariophycidae</taxon>
        <taxon>Naviculales</taxon>
        <taxon>Naviculaceae</taxon>
        <taxon>Seminavis</taxon>
    </lineage>
</organism>
<evidence type="ECO:0000256" key="1">
    <source>
        <dbReference type="ARBA" id="ARBA00009809"/>
    </source>
</evidence>
<keyword evidence="11" id="KW-1185">Reference proteome</keyword>
<comment type="catalytic activity">
    <reaction evidence="5">
        <text>Hydrolysis of terminal non-reducing beta-D-galactose residues in beta-D-galactosides.</text>
        <dbReference type="EC" id="3.2.1.23"/>
    </reaction>
</comment>
<dbReference type="Pfam" id="PF01301">
    <property type="entry name" value="Glyco_hydro_35"/>
    <property type="match status" value="1"/>
</dbReference>
<evidence type="ECO:0000259" key="7">
    <source>
        <dbReference type="Pfam" id="PF01301"/>
    </source>
</evidence>
<keyword evidence="3 5" id="KW-0326">Glycosidase</keyword>
<dbReference type="EC" id="3.2.1.23" evidence="5"/>
<feature type="active site" description="Proton donor" evidence="4">
    <location>
        <position position="177"/>
    </location>
</feature>
<dbReference type="InterPro" id="IPR017853">
    <property type="entry name" value="GH"/>
</dbReference>
<gene>
    <name evidence="10" type="ORF">SEMRO_375_G129470.1</name>
</gene>
<evidence type="ECO:0000313" key="11">
    <source>
        <dbReference type="Proteomes" id="UP001153069"/>
    </source>
</evidence>
<dbReference type="InterPro" id="IPR001944">
    <property type="entry name" value="Glycoside_Hdrlase_35"/>
</dbReference>
<feature type="domain" description="Glycoside hydrolase 35 catalytic" evidence="7">
    <location>
        <begin position="36"/>
        <end position="348"/>
    </location>
</feature>
<comment type="caution">
    <text evidence="10">The sequence shown here is derived from an EMBL/GenBank/DDBJ whole genome shotgun (WGS) entry which is preliminary data.</text>
</comment>
<dbReference type="PROSITE" id="PS01182">
    <property type="entry name" value="GLYCOSYL_HYDROL_F35"/>
    <property type="match status" value="1"/>
</dbReference>
<dbReference type="GO" id="GO:0004565">
    <property type="term" value="F:beta-galactosidase activity"/>
    <property type="evidence" value="ECO:0007669"/>
    <property type="project" value="UniProtKB-EC"/>
</dbReference>
<protein>
    <recommendedName>
        <fullName evidence="5">Beta-galactosidase</fullName>
        <ecNumber evidence="5">3.2.1.23</ecNumber>
    </recommendedName>
</protein>